<dbReference type="SMART" id="SM00906">
    <property type="entry name" value="Fungal_trans"/>
    <property type="match status" value="1"/>
</dbReference>
<dbReference type="SUPFAM" id="SSF57701">
    <property type="entry name" value="Zn2/Cys6 DNA-binding domain"/>
    <property type="match status" value="1"/>
</dbReference>
<dbReference type="CDD" id="cd12148">
    <property type="entry name" value="fungal_TF_MHR"/>
    <property type="match status" value="1"/>
</dbReference>
<keyword evidence="4" id="KW-0539">Nucleus</keyword>
<evidence type="ECO:0000256" key="5">
    <source>
        <dbReference type="SAM" id="MobiDB-lite"/>
    </source>
</evidence>
<dbReference type="EMBL" id="CAJVRM010000087">
    <property type="protein sequence ID" value="CAG8974032.1"/>
    <property type="molecule type" value="Genomic_DNA"/>
</dbReference>
<sequence length="872" mass="96345">MNQLSDQVTDLDYLVNSPLPAPLANQDQSPSQSQSQGRVNSPLPTNSYSSSSIMTQQRQHSSSVGSPGDEGHGIKRKIDQQVGNAPTGHTRAKRNRYISIACNECKRRKIKCNGNTPCQRCGNLNLECQYAPNCCTNGFKESEEFRQMNAQIASLQEQVDNLYAGLNALKSNRDNAYILPPPVDTPMSLPLPPPPVSPALSQRYRPIVRQPSYRGPTSSAFSLNVAKNTLQNMGYQGLMVDEAPPTHDVTPTASPRRLSVQPSPRPEGAHAVKEPLWQITKAEMIRLCRVYEEEMGIMYPIVDIERVIIHGTNVYDFVDSVYRNGLRNTTSEGQGPIRDEQTFVLKMVLACSFLTEGHGQSEIADSLYESVREAADAIYHGEVGVKDLPFLVLVVSAISPRSVHRHAPALSQYIIFEVNMARHANNSKWLLGLLATTMYHFHSDEEALAWRMIGQVARICIELGLHRRESLFKAVLDEHERSQAINMFWSIYVLDRRWSFGTGLPFALQDADIDPNLPEPELSIPYLNVMIAYSRIGSKVWRSICSFKSSPLNIEEIEFLDYQILQWQKNIPQTLQFPTAAAPETNSRTIHRLQILLYIRANQMRILIYRPVLHSASSIQENLNHASTVVELAKDTIRALSHLNQTTDIYRAQQVCFNYFLTSAIAVLFLASCHAPVHFSALCREEFYMALDLVKGFSNKSWVSKRLWKTIKGLKEVGPKLGLDEVQHNNSRDEDHESAALAMAGLAGHEIGNLGGNGYQAGVNGVGVNGQHAKSSPDGYQMSHDMTTLFEAALGSVNGNTGNVPGNGVSAPGGGVGGVGYVLNEAPGDQGMQVQQQHGGGGGSQHQVNLNGIGSSVFGGDEELYRQLRDLF</sequence>
<feature type="compositionally biased region" description="Polar residues" evidence="5">
    <location>
        <begin position="37"/>
        <end position="46"/>
    </location>
</feature>
<dbReference type="GO" id="GO:0000981">
    <property type="term" value="F:DNA-binding transcription factor activity, RNA polymerase II-specific"/>
    <property type="evidence" value="ECO:0007669"/>
    <property type="project" value="InterPro"/>
</dbReference>
<dbReference type="GO" id="GO:0005634">
    <property type="term" value="C:nucleus"/>
    <property type="evidence" value="ECO:0007669"/>
    <property type="project" value="TreeGrafter"/>
</dbReference>
<dbReference type="InterPro" id="IPR001138">
    <property type="entry name" value="Zn2Cys6_DnaBD"/>
</dbReference>
<dbReference type="GO" id="GO:0008270">
    <property type="term" value="F:zinc ion binding"/>
    <property type="evidence" value="ECO:0007669"/>
    <property type="project" value="InterPro"/>
</dbReference>
<proteinExistence type="predicted"/>
<evidence type="ECO:0000259" key="6">
    <source>
        <dbReference type="PROSITE" id="PS50048"/>
    </source>
</evidence>
<feature type="region of interest" description="Disordered" evidence="5">
    <location>
        <begin position="16"/>
        <end position="90"/>
    </location>
</feature>
<reference evidence="7" key="1">
    <citation type="submission" date="2021-07" db="EMBL/GenBank/DDBJ databases">
        <authorList>
            <person name="Durling M."/>
        </authorList>
    </citation>
    <scope>NUCLEOTIDE SEQUENCE</scope>
</reference>
<feature type="compositionally biased region" description="Low complexity" evidence="5">
    <location>
        <begin position="26"/>
        <end position="36"/>
    </location>
</feature>
<dbReference type="SMART" id="SM00066">
    <property type="entry name" value="GAL4"/>
    <property type="match status" value="1"/>
</dbReference>
<organism evidence="7 8">
    <name type="scientific">Hymenoscyphus albidus</name>
    <dbReference type="NCBI Taxonomy" id="595503"/>
    <lineage>
        <taxon>Eukaryota</taxon>
        <taxon>Fungi</taxon>
        <taxon>Dikarya</taxon>
        <taxon>Ascomycota</taxon>
        <taxon>Pezizomycotina</taxon>
        <taxon>Leotiomycetes</taxon>
        <taxon>Helotiales</taxon>
        <taxon>Helotiaceae</taxon>
        <taxon>Hymenoscyphus</taxon>
    </lineage>
</organism>
<comment type="caution">
    <text evidence="7">The sequence shown here is derived from an EMBL/GenBank/DDBJ whole genome shotgun (WGS) entry which is preliminary data.</text>
</comment>
<keyword evidence="8" id="KW-1185">Reference proteome</keyword>
<keyword evidence="2" id="KW-0805">Transcription regulation</keyword>
<feature type="region of interest" description="Disordered" evidence="5">
    <location>
        <begin position="247"/>
        <end position="270"/>
    </location>
</feature>
<dbReference type="Pfam" id="PF00172">
    <property type="entry name" value="Zn_clus"/>
    <property type="match status" value="1"/>
</dbReference>
<protein>
    <recommendedName>
        <fullName evidence="6">Zn(2)-C6 fungal-type domain-containing protein</fullName>
    </recommendedName>
</protein>
<gene>
    <name evidence="7" type="ORF">HYALB_00008581</name>
</gene>
<dbReference type="Proteomes" id="UP000701801">
    <property type="component" value="Unassembled WGS sequence"/>
</dbReference>
<dbReference type="GO" id="GO:0000435">
    <property type="term" value="P:positive regulation of transcription from RNA polymerase II promoter by galactose"/>
    <property type="evidence" value="ECO:0007669"/>
    <property type="project" value="TreeGrafter"/>
</dbReference>
<dbReference type="OrthoDB" id="3971593at2759"/>
<dbReference type="Gene3D" id="4.10.240.10">
    <property type="entry name" value="Zn(2)-C6 fungal-type DNA-binding domain"/>
    <property type="match status" value="1"/>
</dbReference>
<evidence type="ECO:0000256" key="2">
    <source>
        <dbReference type="ARBA" id="ARBA00023015"/>
    </source>
</evidence>
<evidence type="ECO:0000256" key="3">
    <source>
        <dbReference type="ARBA" id="ARBA00023163"/>
    </source>
</evidence>
<dbReference type="GO" id="GO:0006351">
    <property type="term" value="P:DNA-templated transcription"/>
    <property type="evidence" value="ECO:0007669"/>
    <property type="project" value="InterPro"/>
</dbReference>
<dbReference type="AlphaFoldDB" id="A0A9N9LK64"/>
<dbReference type="InterPro" id="IPR007219">
    <property type="entry name" value="XnlR_reg_dom"/>
</dbReference>
<evidence type="ECO:0000313" key="8">
    <source>
        <dbReference type="Proteomes" id="UP000701801"/>
    </source>
</evidence>
<dbReference type="InterPro" id="IPR051127">
    <property type="entry name" value="Fungal_SecMet_Regulators"/>
</dbReference>
<dbReference type="CDD" id="cd00067">
    <property type="entry name" value="GAL4"/>
    <property type="match status" value="1"/>
</dbReference>
<feature type="compositionally biased region" description="Basic and acidic residues" evidence="5">
    <location>
        <begin position="69"/>
        <end position="79"/>
    </location>
</feature>
<dbReference type="PANTHER" id="PTHR47424:SF5">
    <property type="entry name" value="ZN(II)2CYS6 TRANSCRIPTION FACTOR (EUROFUNG)"/>
    <property type="match status" value="1"/>
</dbReference>
<evidence type="ECO:0000313" key="7">
    <source>
        <dbReference type="EMBL" id="CAG8974032.1"/>
    </source>
</evidence>
<dbReference type="PROSITE" id="PS50048">
    <property type="entry name" value="ZN2_CY6_FUNGAL_2"/>
    <property type="match status" value="1"/>
</dbReference>
<accession>A0A9N9LK64</accession>
<dbReference type="PROSITE" id="PS00463">
    <property type="entry name" value="ZN2_CY6_FUNGAL_1"/>
    <property type="match status" value="1"/>
</dbReference>
<dbReference type="Pfam" id="PF04082">
    <property type="entry name" value="Fungal_trans"/>
    <property type="match status" value="1"/>
</dbReference>
<dbReference type="GO" id="GO:0000978">
    <property type="term" value="F:RNA polymerase II cis-regulatory region sequence-specific DNA binding"/>
    <property type="evidence" value="ECO:0007669"/>
    <property type="project" value="TreeGrafter"/>
</dbReference>
<name>A0A9N9LK64_9HELO</name>
<dbReference type="InterPro" id="IPR036864">
    <property type="entry name" value="Zn2-C6_fun-type_DNA-bd_sf"/>
</dbReference>
<keyword evidence="1" id="KW-0479">Metal-binding</keyword>
<feature type="compositionally biased region" description="Polar residues" evidence="5">
    <location>
        <begin position="53"/>
        <end position="65"/>
    </location>
</feature>
<evidence type="ECO:0000256" key="4">
    <source>
        <dbReference type="ARBA" id="ARBA00023242"/>
    </source>
</evidence>
<dbReference type="PANTHER" id="PTHR47424">
    <property type="entry name" value="REGULATORY PROTEIN GAL4"/>
    <property type="match status" value="1"/>
</dbReference>
<keyword evidence="3" id="KW-0804">Transcription</keyword>
<feature type="domain" description="Zn(2)-C6 fungal-type" evidence="6">
    <location>
        <begin position="101"/>
        <end position="130"/>
    </location>
</feature>
<evidence type="ECO:0000256" key="1">
    <source>
        <dbReference type="ARBA" id="ARBA00022723"/>
    </source>
</evidence>